<protein>
    <submittedName>
        <fullName evidence="1">Uncharacterized protein</fullName>
    </submittedName>
</protein>
<accession>A0AAD4MHX2</accession>
<evidence type="ECO:0000313" key="1">
    <source>
        <dbReference type="EMBL" id="KAI1690437.1"/>
    </source>
</evidence>
<organism evidence="1 2">
    <name type="scientific">Ditylenchus destructor</name>
    <dbReference type="NCBI Taxonomy" id="166010"/>
    <lineage>
        <taxon>Eukaryota</taxon>
        <taxon>Metazoa</taxon>
        <taxon>Ecdysozoa</taxon>
        <taxon>Nematoda</taxon>
        <taxon>Chromadorea</taxon>
        <taxon>Rhabditida</taxon>
        <taxon>Tylenchina</taxon>
        <taxon>Tylenchomorpha</taxon>
        <taxon>Sphaerularioidea</taxon>
        <taxon>Anguinidae</taxon>
        <taxon>Anguininae</taxon>
        <taxon>Ditylenchus</taxon>
    </lineage>
</organism>
<proteinExistence type="predicted"/>
<name>A0AAD4MHX2_9BILA</name>
<keyword evidence="2" id="KW-1185">Reference proteome</keyword>
<comment type="caution">
    <text evidence="1">The sequence shown here is derived from an EMBL/GenBank/DDBJ whole genome shotgun (WGS) entry which is preliminary data.</text>
</comment>
<gene>
    <name evidence="1" type="ORF">DdX_22471</name>
</gene>
<reference evidence="1" key="1">
    <citation type="submission" date="2022-01" db="EMBL/GenBank/DDBJ databases">
        <title>Genome Sequence Resource for Two Populations of Ditylenchus destructor, the Migratory Endoparasitic Phytonematode.</title>
        <authorList>
            <person name="Zhang H."/>
            <person name="Lin R."/>
            <person name="Xie B."/>
        </authorList>
    </citation>
    <scope>NUCLEOTIDE SEQUENCE</scope>
    <source>
        <strain evidence="1">BazhouSP</strain>
    </source>
</reference>
<dbReference type="Proteomes" id="UP001201812">
    <property type="component" value="Unassembled WGS sequence"/>
</dbReference>
<sequence>MNSRPTSSSSHILTDITNARKKRKESTIVDFTKCVFHIAFDSENHTSRMIIRNLEDMAATSIRTWLTLMAIFDYCVDVALANAHSVGQRPTQTEVTINSDSLEREVHISYFAVSNESADVIYSHLCRAKFKSDIGARQILKLPFTIKIVTSE</sequence>
<evidence type="ECO:0000313" key="2">
    <source>
        <dbReference type="Proteomes" id="UP001201812"/>
    </source>
</evidence>
<dbReference type="AlphaFoldDB" id="A0AAD4MHX2"/>
<dbReference type="EMBL" id="JAKKPZ010001212">
    <property type="protein sequence ID" value="KAI1690437.1"/>
    <property type="molecule type" value="Genomic_DNA"/>
</dbReference>